<organism evidence="1 2">
    <name type="scientific">Peronosclerospora sorghi</name>
    <dbReference type="NCBI Taxonomy" id="230839"/>
    <lineage>
        <taxon>Eukaryota</taxon>
        <taxon>Sar</taxon>
        <taxon>Stramenopiles</taxon>
        <taxon>Oomycota</taxon>
        <taxon>Peronosporomycetes</taxon>
        <taxon>Peronosporales</taxon>
        <taxon>Peronosporaceae</taxon>
        <taxon>Peronosclerospora</taxon>
    </lineage>
</organism>
<reference evidence="1 2" key="1">
    <citation type="journal article" date="2022" name="bioRxiv">
        <title>The genome of the oomycete Peronosclerospora sorghi, a cosmopolitan pathogen of maize and sorghum, is inflated with dispersed pseudogenes.</title>
        <authorList>
            <person name="Fletcher K."/>
            <person name="Martin F."/>
            <person name="Isakeit T."/>
            <person name="Cavanaugh K."/>
            <person name="Magill C."/>
            <person name="Michelmore R."/>
        </authorList>
    </citation>
    <scope>NUCLEOTIDE SEQUENCE [LARGE SCALE GENOMIC DNA]</scope>
    <source>
        <strain evidence="1">P6</strain>
    </source>
</reference>
<gene>
    <name evidence="1" type="ORF">PsorP6_009049</name>
</gene>
<protein>
    <submittedName>
        <fullName evidence="1">Uncharacterized protein</fullName>
    </submittedName>
</protein>
<keyword evidence="2" id="KW-1185">Reference proteome</keyword>
<evidence type="ECO:0000313" key="2">
    <source>
        <dbReference type="Proteomes" id="UP001163321"/>
    </source>
</evidence>
<dbReference type="Proteomes" id="UP001163321">
    <property type="component" value="Chromosome 5"/>
</dbReference>
<proteinExistence type="predicted"/>
<name>A0ACC0VZ50_9STRA</name>
<sequence length="71" mass="7523">MGKKLLLVGEGAVLYVLPILPYALSFSAGAMIFVVVDDHIQETTQIGNQKLATIGTIIGFVVMMVMDVALG</sequence>
<accession>A0ACC0VZ50</accession>
<dbReference type="EMBL" id="CM047584">
    <property type="protein sequence ID" value="KAI9911845.1"/>
    <property type="molecule type" value="Genomic_DNA"/>
</dbReference>
<comment type="caution">
    <text evidence="1">The sequence shown here is derived from an EMBL/GenBank/DDBJ whole genome shotgun (WGS) entry which is preliminary data.</text>
</comment>
<evidence type="ECO:0000313" key="1">
    <source>
        <dbReference type="EMBL" id="KAI9911845.1"/>
    </source>
</evidence>